<evidence type="ECO:0000313" key="2">
    <source>
        <dbReference type="EMBL" id="CAH7680963.1"/>
    </source>
</evidence>
<dbReference type="EMBL" id="CALTRL010003350">
    <property type="protein sequence ID" value="CAH7680963.1"/>
    <property type="molecule type" value="Genomic_DNA"/>
</dbReference>
<keyword evidence="1" id="KW-0472">Membrane</keyword>
<comment type="caution">
    <text evidence="2">The sequence shown here is derived from an EMBL/GenBank/DDBJ whole genome shotgun (WGS) entry which is preliminary data.</text>
</comment>
<organism evidence="2 3">
    <name type="scientific">Phakopsora pachyrhizi</name>
    <name type="common">Asian soybean rust disease fungus</name>
    <dbReference type="NCBI Taxonomy" id="170000"/>
    <lineage>
        <taxon>Eukaryota</taxon>
        <taxon>Fungi</taxon>
        <taxon>Dikarya</taxon>
        <taxon>Basidiomycota</taxon>
        <taxon>Pucciniomycotina</taxon>
        <taxon>Pucciniomycetes</taxon>
        <taxon>Pucciniales</taxon>
        <taxon>Phakopsoraceae</taxon>
        <taxon>Phakopsora</taxon>
    </lineage>
</organism>
<dbReference type="Proteomes" id="UP001153365">
    <property type="component" value="Unassembled WGS sequence"/>
</dbReference>
<name>A0AAV0B6S7_PHAPC</name>
<keyword evidence="1" id="KW-0812">Transmembrane</keyword>
<dbReference type="AlphaFoldDB" id="A0AAV0B6S7"/>
<keyword evidence="1" id="KW-1133">Transmembrane helix</keyword>
<reference evidence="2" key="1">
    <citation type="submission" date="2022-06" db="EMBL/GenBank/DDBJ databases">
        <authorList>
            <consortium name="SYNGENTA / RWTH Aachen University"/>
        </authorList>
    </citation>
    <scope>NUCLEOTIDE SEQUENCE</scope>
</reference>
<evidence type="ECO:0000256" key="1">
    <source>
        <dbReference type="SAM" id="Phobius"/>
    </source>
</evidence>
<proteinExistence type="predicted"/>
<keyword evidence="3" id="KW-1185">Reference proteome</keyword>
<evidence type="ECO:0000313" key="3">
    <source>
        <dbReference type="Proteomes" id="UP001153365"/>
    </source>
</evidence>
<feature type="transmembrane region" description="Helical" evidence="1">
    <location>
        <begin position="44"/>
        <end position="61"/>
    </location>
</feature>
<sequence>MLEDKYFVRSLFKTYVLALSHVSYFTRSCIELGILVFRKTLTGPGVYFFPFFFFYNIYIYNMF</sequence>
<accession>A0AAV0B6S7</accession>
<gene>
    <name evidence="2" type="ORF">PPACK8108_LOCUS13492</name>
</gene>
<protein>
    <submittedName>
        <fullName evidence="2">Expressed protein</fullName>
    </submittedName>
</protein>
<feature type="transmembrane region" description="Helical" evidence="1">
    <location>
        <begin position="15"/>
        <end position="37"/>
    </location>
</feature>